<dbReference type="CDD" id="cd00383">
    <property type="entry name" value="trans_reg_C"/>
    <property type="match status" value="1"/>
</dbReference>
<evidence type="ECO:0000313" key="6">
    <source>
        <dbReference type="Proteomes" id="UP000198379"/>
    </source>
</evidence>
<dbReference type="GO" id="GO:0003677">
    <property type="term" value="F:DNA binding"/>
    <property type="evidence" value="ECO:0007669"/>
    <property type="project" value="UniProtKB-UniRule"/>
</dbReference>
<dbReference type="SMART" id="SM00862">
    <property type="entry name" value="Trans_reg_C"/>
    <property type="match status" value="1"/>
</dbReference>
<dbReference type="SUPFAM" id="SSF46894">
    <property type="entry name" value="C-terminal effector domain of the bipartite response regulators"/>
    <property type="match status" value="1"/>
</dbReference>
<dbReference type="OrthoDB" id="7556122at2"/>
<feature type="transmembrane region" description="Helical" evidence="3">
    <location>
        <begin position="7"/>
        <end position="25"/>
    </location>
</feature>
<feature type="transmembrane region" description="Helical" evidence="3">
    <location>
        <begin position="162"/>
        <end position="178"/>
    </location>
</feature>
<dbReference type="GO" id="GO:0006355">
    <property type="term" value="P:regulation of DNA-templated transcription"/>
    <property type="evidence" value="ECO:0007669"/>
    <property type="project" value="InterPro"/>
</dbReference>
<sequence length="298" mass="34409">MTFKRKHAYLGAAFIVLTTILWLFFAPDHQEVNFSERVKISLRDVGNQLLLENQDSTSLVLPVIEIDQLNYELSFERSLAIAPNTIVTIVKESFKRAELPKKYLIEVVQCKDQEVAYSYSIFNDVERDIVPCANRILPENCFTIKAQFIENPPPFLSKSQRLILLCILFVMLIALAYWKDIFIRFRESGLSNNDHTNNNTHTSIGIFKFYPDQNKLVKEALEIGLSKKECELLAIFVSQPNQVIKRDELTKRVWEDNGVIVGRSLDTYISKLRKKLKDDTSIKITNVHGVGYKLEINY</sequence>
<dbReference type="InterPro" id="IPR016032">
    <property type="entry name" value="Sig_transdc_resp-reg_C-effctor"/>
</dbReference>
<dbReference type="GO" id="GO:0000160">
    <property type="term" value="P:phosphorelay signal transduction system"/>
    <property type="evidence" value="ECO:0007669"/>
    <property type="project" value="InterPro"/>
</dbReference>
<evidence type="ECO:0000256" key="3">
    <source>
        <dbReference type="SAM" id="Phobius"/>
    </source>
</evidence>
<keyword evidence="1 2" id="KW-0238">DNA-binding</keyword>
<evidence type="ECO:0000313" key="5">
    <source>
        <dbReference type="EMBL" id="SNR70512.1"/>
    </source>
</evidence>
<dbReference type="Gene3D" id="1.10.10.10">
    <property type="entry name" value="Winged helix-like DNA-binding domain superfamily/Winged helix DNA-binding domain"/>
    <property type="match status" value="1"/>
</dbReference>
<evidence type="ECO:0000256" key="1">
    <source>
        <dbReference type="ARBA" id="ARBA00023125"/>
    </source>
</evidence>
<dbReference type="Proteomes" id="UP000198379">
    <property type="component" value="Unassembled WGS sequence"/>
</dbReference>
<dbReference type="RefSeq" id="WP_089370853.1">
    <property type="nucleotide sequence ID" value="NZ_BMEP01000001.1"/>
</dbReference>
<protein>
    <submittedName>
        <fullName evidence="5">Transcriptional regulatory protein, C terminal</fullName>
    </submittedName>
</protein>
<keyword evidence="3" id="KW-0472">Membrane</keyword>
<dbReference type="InterPro" id="IPR001867">
    <property type="entry name" value="OmpR/PhoB-type_DNA-bd"/>
</dbReference>
<organism evidence="5 6">
    <name type="scientific">Dokdonia pacifica</name>
    <dbReference type="NCBI Taxonomy" id="1627892"/>
    <lineage>
        <taxon>Bacteria</taxon>
        <taxon>Pseudomonadati</taxon>
        <taxon>Bacteroidota</taxon>
        <taxon>Flavobacteriia</taxon>
        <taxon>Flavobacteriales</taxon>
        <taxon>Flavobacteriaceae</taxon>
        <taxon>Dokdonia</taxon>
    </lineage>
</organism>
<keyword evidence="3" id="KW-0812">Transmembrane</keyword>
<keyword evidence="3" id="KW-1133">Transmembrane helix</keyword>
<gene>
    <name evidence="5" type="ORF">SAMN06265376_10269</name>
</gene>
<reference evidence="5 6" key="1">
    <citation type="submission" date="2017-06" db="EMBL/GenBank/DDBJ databases">
        <authorList>
            <person name="Kim H.J."/>
            <person name="Triplett B.A."/>
        </authorList>
    </citation>
    <scope>NUCLEOTIDE SEQUENCE [LARGE SCALE GENOMIC DNA]</scope>
    <source>
        <strain evidence="5 6">DSM 25597</strain>
    </source>
</reference>
<evidence type="ECO:0000259" key="4">
    <source>
        <dbReference type="PROSITE" id="PS51755"/>
    </source>
</evidence>
<proteinExistence type="predicted"/>
<feature type="domain" description="OmpR/PhoB-type" evidence="4">
    <location>
        <begin position="198"/>
        <end position="296"/>
    </location>
</feature>
<dbReference type="AlphaFoldDB" id="A0A238YHR2"/>
<dbReference type="PROSITE" id="PS51755">
    <property type="entry name" value="OMPR_PHOB"/>
    <property type="match status" value="1"/>
</dbReference>
<accession>A0A238YHR2</accession>
<dbReference type="EMBL" id="FZNY01000002">
    <property type="protein sequence ID" value="SNR70512.1"/>
    <property type="molecule type" value="Genomic_DNA"/>
</dbReference>
<dbReference type="Pfam" id="PF00486">
    <property type="entry name" value="Trans_reg_C"/>
    <property type="match status" value="1"/>
</dbReference>
<feature type="DNA-binding region" description="OmpR/PhoB-type" evidence="2">
    <location>
        <begin position="198"/>
        <end position="296"/>
    </location>
</feature>
<keyword evidence="6" id="KW-1185">Reference proteome</keyword>
<evidence type="ECO:0000256" key="2">
    <source>
        <dbReference type="PROSITE-ProRule" id="PRU01091"/>
    </source>
</evidence>
<dbReference type="InterPro" id="IPR036388">
    <property type="entry name" value="WH-like_DNA-bd_sf"/>
</dbReference>
<name>A0A238YHR2_9FLAO</name>